<protein>
    <recommendedName>
        <fullName evidence="1">peptidyl-tRNA hydrolase</fullName>
        <ecNumber evidence="1">3.1.1.29</ecNumber>
    </recommendedName>
</protein>
<evidence type="ECO:0000256" key="3">
    <source>
        <dbReference type="ARBA" id="ARBA00048707"/>
    </source>
</evidence>
<name>A0A1S2Y8T3_CICAR</name>
<sequence>MACTFSSIRLFNPSGSHLAYSTTKSSVAVPHLFQATSFSNRASRLTSYSMSQPVAETDSSTLSTPNDAPSSYSNADVLVQYVVLRRDLIDTWPLGSVVTQGCHASVSAIWSNKDDPSTVDYCSPDKIDSMHKVTLEVKGEPQIKNLSEKLTSGGIIHKLWVEQPENIPTCLATKPYPKSIVSSYFKKLKLCK</sequence>
<dbReference type="Proteomes" id="UP000087171">
    <property type="component" value="Chromosome Ca5"/>
</dbReference>
<dbReference type="eggNOG" id="KOG3305">
    <property type="taxonomic scope" value="Eukaryota"/>
</dbReference>
<dbReference type="SUPFAM" id="SSF102462">
    <property type="entry name" value="Peptidyl-tRNA hydrolase II"/>
    <property type="match status" value="1"/>
</dbReference>
<evidence type="ECO:0000256" key="2">
    <source>
        <dbReference type="ARBA" id="ARBA00022801"/>
    </source>
</evidence>
<evidence type="ECO:0000313" key="4">
    <source>
        <dbReference type="Proteomes" id="UP000087171"/>
    </source>
</evidence>
<keyword evidence="2 5" id="KW-0378">Hydrolase</keyword>
<gene>
    <name evidence="5" type="primary">LOC101495672</name>
</gene>
<dbReference type="KEGG" id="cam:101495672"/>
<dbReference type="PaxDb" id="3827-XP_004501239.1"/>
<evidence type="ECO:0000256" key="1">
    <source>
        <dbReference type="ARBA" id="ARBA00013260"/>
    </source>
</evidence>
<reference evidence="4" key="1">
    <citation type="journal article" date="2013" name="Nat. Biotechnol.">
        <title>Draft genome sequence of chickpea (Cicer arietinum) provides a resource for trait improvement.</title>
        <authorList>
            <person name="Varshney R.K."/>
            <person name="Song C."/>
            <person name="Saxena R.K."/>
            <person name="Azam S."/>
            <person name="Yu S."/>
            <person name="Sharpe A.G."/>
            <person name="Cannon S."/>
            <person name="Baek J."/>
            <person name="Rosen B.D."/>
            <person name="Tar'an B."/>
            <person name="Millan T."/>
            <person name="Zhang X."/>
            <person name="Ramsay L.D."/>
            <person name="Iwata A."/>
            <person name="Wang Y."/>
            <person name="Nelson W."/>
            <person name="Farmer A.D."/>
            <person name="Gaur P.M."/>
            <person name="Soderlund C."/>
            <person name="Penmetsa R.V."/>
            <person name="Xu C."/>
            <person name="Bharti A.K."/>
            <person name="He W."/>
            <person name="Winter P."/>
            <person name="Zhao S."/>
            <person name="Hane J.K."/>
            <person name="Carrasquilla-Garcia N."/>
            <person name="Condie J.A."/>
            <person name="Upadhyaya H.D."/>
            <person name="Luo M.C."/>
            <person name="Thudi M."/>
            <person name="Gowda C.L."/>
            <person name="Singh N.P."/>
            <person name="Lichtenzveig J."/>
            <person name="Gali K.K."/>
            <person name="Rubio J."/>
            <person name="Nadarajan N."/>
            <person name="Dolezel J."/>
            <person name="Bansal K.C."/>
            <person name="Xu X."/>
            <person name="Edwards D."/>
            <person name="Zhang G."/>
            <person name="Kahl G."/>
            <person name="Gil J."/>
            <person name="Singh K.B."/>
            <person name="Datta S.K."/>
            <person name="Jackson S.A."/>
            <person name="Wang J."/>
            <person name="Cook D.R."/>
        </authorList>
    </citation>
    <scope>NUCLEOTIDE SEQUENCE [LARGE SCALE GENOMIC DNA]</scope>
    <source>
        <strain evidence="4">cv. CDC Frontier</strain>
    </source>
</reference>
<dbReference type="AlphaFoldDB" id="A0A1S2Y8T3"/>
<proteinExistence type="predicted"/>
<dbReference type="InterPro" id="IPR023476">
    <property type="entry name" value="Pep_tRNA_hydro_II_dom_sf"/>
</dbReference>
<dbReference type="GeneID" id="101495672"/>
<dbReference type="GO" id="GO:0004045">
    <property type="term" value="F:peptidyl-tRNA hydrolase activity"/>
    <property type="evidence" value="ECO:0007669"/>
    <property type="project" value="UniProtKB-EC"/>
</dbReference>
<dbReference type="CDD" id="cd02429">
    <property type="entry name" value="PTH2_like"/>
    <property type="match status" value="1"/>
</dbReference>
<comment type="catalytic activity">
    <reaction evidence="3">
        <text>an N-acyl-L-alpha-aminoacyl-tRNA + H2O = an N-acyl-L-amino acid + a tRNA + H(+)</text>
        <dbReference type="Rhea" id="RHEA:54448"/>
        <dbReference type="Rhea" id="RHEA-COMP:10123"/>
        <dbReference type="Rhea" id="RHEA-COMP:13883"/>
        <dbReference type="ChEBI" id="CHEBI:15377"/>
        <dbReference type="ChEBI" id="CHEBI:15378"/>
        <dbReference type="ChEBI" id="CHEBI:59874"/>
        <dbReference type="ChEBI" id="CHEBI:78442"/>
        <dbReference type="ChEBI" id="CHEBI:138191"/>
        <dbReference type="EC" id="3.1.1.29"/>
    </reaction>
</comment>
<dbReference type="Gene3D" id="3.40.1490.10">
    <property type="entry name" value="Bit1"/>
    <property type="match status" value="1"/>
</dbReference>
<dbReference type="EC" id="3.1.1.29" evidence="1"/>
<organism evidence="4 5">
    <name type="scientific">Cicer arietinum</name>
    <name type="common">Chickpea</name>
    <name type="synonym">Garbanzo</name>
    <dbReference type="NCBI Taxonomy" id="3827"/>
    <lineage>
        <taxon>Eukaryota</taxon>
        <taxon>Viridiplantae</taxon>
        <taxon>Streptophyta</taxon>
        <taxon>Embryophyta</taxon>
        <taxon>Tracheophyta</taxon>
        <taxon>Spermatophyta</taxon>
        <taxon>Magnoliopsida</taxon>
        <taxon>eudicotyledons</taxon>
        <taxon>Gunneridae</taxon>
        <taxon>Pentapetalae</taxon>
        <taxon>rosids</taxon>
        <taxon>fabids</taxon>
        <taxon>Fabales</taxon>
        <taxon>Fabaceae</taxon>
        <taxon>Papilionoideae</taxon>
        <taxon>50 kb inversion clade</taxon>
        <taxon>NPAAA clade</taxon>
        <taxon>Hologalegina</taxon>
        <taxon>IRL clade</taxon>
        <taxon>Cicereae</taxon>
        <taxon>Cicer</taxon>
    </lineage>
</organism>
<dbReference type="Pfam" id="PF01981">
    <property type="entry name" value="PTH2"/>
    <property type="match status" value="1"/>
</dbReference>
<dbReference type="PANTHER" id="PTHR46194:SF1">
    <property type="entry name" value="PEPTIDYL-TRNA HYDROLASE PTRHD1-RELATED"/>
    <property type="match status" value="1"/>
</dbReference>
<reference evidence="5" key="2">
    <citation type="submission" date="2025-08" db="UniProtKB">
        <authorList>
            <consortium name="RefSeq"/>
        </authorList>
    </citation>
    <scope>IDENTIFICATION</scope>
    <source>
        <tissue evidence="5">Etiolated seedlings</tissue>
    </source>
</reference>
<dbReference type="InterPro" id="IPR002833">
    <property type="entry name" value="PTH2"/>
</dbReference>
<dbReference type="PANTHER" id="PTHR46194">
    <property type="entry name" value="PEPTIDYL-TRNA HYDROLASE PTRHD1-RELATED"/>
    <property type="match status" value="1"/>
</dbReference>
<evidence type="ECO:0000313" key="5">
    <source>
        <dbReference type="RefSeq" id="XP_004501239.1"/>
    </source>
</evidence>
<dbReference type="RefSeq" id="XP_004501239.1">
    <property type="nucleotide sequence ID" value="XM_004501182.3"/>
</dbReference>
<dbReference type="InterPro" id="IPR042237">
    <property type="entry name" value="PTRHD1"/>
</dbReference>
<accession>A0A1S2Y8T3</accession>
<dbReference type="OrthoDB" id="201213at2759"/>
<keyword evidence="4" id="KW-1185">Reference proteome</keyword>